<evidence type="ECO:0000313" key="2">
    <source>
        <dbReference type="Proteomes" id="UP000318717"/>
    </source>
</evidence>
<gene>
    <name evidence="1" type="ORF">VIN01S_16670</name>
</gene>
<dbReference type="EMBL" id="BJLF01000007">
    <property type="protein sequence ID" value="GEA50863.1"/>
    <property type="molecule type" value="Genomic_DNA"/>
</dbReference>
<dbReference type="Pfam" id="PF05768">
    <property type="entry name" value="Glrx-like"/>
    <property type="match status" value="1"/>
</dbReference>
<accession>A0A4Y3HUM7</accession>
<evidence type="ECO:0008006" key="3">
    <source>
        <dbReference type="Google" id="ProtNLM"/>
    </source>
</evidence>
<comment type="caution">
    <text evidence="1">The sequence shown here is derived from an EMBL/GenBank/DDBJ whole genome shotgun (WGS) entry which is preliminary data.</text>
</comment>
<proteinExistence type="predicted"/>
<evidence type="ECO:0000313" key="1">
    <source>
        <dbReference type="EMBL" id="GEA50863.1"/>
    </source>
</evidence>
<organism evidence="1 2">
    <name type="scientific">Vibrio inusitatus NBRC 102082</name>
    <dbReference type="NCBI Taxonomy" id="1219070"/>
    <lineage>
        <taxon>Bacteria</taxon>
        <taxon>Pseudomonadati</taxon>
        <taxon>Pseudomonadota</taxon>
        <taxon>Gammaproteobacteria</taxon>
        <taxon>Vibrionales</taxon>
        <taxon>Vibrionaceae</taxon>
        <taxon>Vibrio</taxon>
    </lineage>
</organism>
<protein>
    <recommendedName>
        <fullName evidence="3">Thiol-disulfide isomerase</fullName>
    </recommendedName>
</protein>
<dbReference type="InterPro" id="IPR008554">
    <property type="entry name" value="Glutaredoxin-like"/>
</dbReference>
<keyword evidence="2" id="KW-1185">Reference proteome</keyword>
<name>A0A4Y3HUM7_9VIBR</name>
<reference evidence="1 2" key="1">
    <citation type="submission" date="2019-06" db="EMBL/GenBank/DDBJ databases">
        <title>Whole genome shotgun sequence of Vibrio inusitatus NBRC 102082.</title>
        <authorList>
            <person name="Hosoyama A."/>
            <person name="Uohara A."/>
            <person name="Ohji S."/>
            <person name="Ichikawa N."/>
        </authorList>
    </citation>
    <scope>NUCLEOTIDE SEQUENCE [LARGE SCALE GENOMIC DNA]</scope>
    <source>
        <strain evidence="1 2">NBRC 102082</strain>
    </source>
</reference>
<dbReference type="Gene3D" id="3.40.30.10">
    <property type="entry name" value="Glutaredoxin"/>
    <property type="match status" value="1"/>
</dbReference>
<sequence>MVDIAFNDELFSRYGVTIPVVGNANSELNWPFNLQQLQQWLENNGITYHS</sequence>
<dbReference type="Proteomes" id="UP000318717">
    <property type="component" value="Unassembled WGS sequence"/>
</dbReference>
<dbReference type="AlphaFoldDB" id="A0A4Y3HUM7"/>